<evidence type="ECO:0000256" key="2">
    <source>
        <dbReference type="SAM" id="MobiDB-lite"/>
    </source>
</evidence>
<evidence type="ECO:0000313" key="5">
    <source>
        <dbReference type="Proteomes" id="UP001381693"/>
    </source>
</evidence>
<accession>A0AAN8X1V2</accession>
<keyword evidence="1" id="KW-0863">Zinc-finger</keyword>
<proteinExistence type="predicted"/>
<evidence type="ECO:0000313" key="4">
    <source>
        <dbReference type="EMBL" id="KAK7071399.1"/>
    </source>
</evidence>
<feature type="region of interest" description="Disordered" evidence="2">
    <location>
        <begin position="79"/>
        <end position="99"/>
    </location>
</feature>
<dbReference type="SMART" id="SM00355">
    <property type="entry name" value="ZnF_C2H2"/>
    <property type="match status" value="2"/>
</dbReference>
<feature type="domain" description="C2H2-type" evidence="3">
    <location>
        <begin position="106"/>
        <end position="133"/>
    </location>
</feature>
<evidence type="ECO:0000259" key="3">
    <source>
        <dbReference type="PROSITE" id="PS50157"/>
    </source>
</evidence>
<dbReference type="AlphaFoldDB" id="A0AAN8X1V2"/>
<gene>
    <name evidence="4" type="ORF">SK128_008574</name>
</gene>
<sequence>MQKFWMQIKLDTKGFVWISCLNFILDSLRNAAGLWKNKFLAPYLGTPLTIPTRSHHPGLVSPGLGSPGLASPFPGLYGPPSSSSPWGRHSPPTPTMSSVPALMRGNECSRCGRVYKTRKGLKHHIKNECGVEPRFQCIHCDWKFKQKAHLLRHVARKHMAS</sequence>
<reference evidence="4 5" key="1">
    <citation type="submission" date="2023-11" db="EMBL/GenBank/DDBJ databases">
        <title>Halocaridina rubra genome assembly.</title>
        <authorList>
            <person name="Smith C."/>
        </authorList>
    </citation>
    <scope>NUCLEOTIDE SEQUENCE [LARGE SCALE GENOMIC DNA]</scope>
    <source>
        <strain evidence="4">EP-1</strain>
        <tissue evidence="4">Whole</tissue>
    </source>
</reference>
<dbReference type="Proteomes" id="UP001381693">
    <property type="component" value="Unassembled WGS sequence"/>
</dbReference>
<dbReference type="PROSITE" id="PS50157">
    <property type="entry name" value="ZINC_FINGER_C2H2_2"/>
    <property type="match status" value="2"/>
</dbReference>
<comment type="caution">
    <text evidence="4">The sequence shown here is derived from an EMBL/GenBank/DDBJ whole genome shotgun (WGS) entry which is preliminary data.</text>
</comment>
<evidence type="ECO:0000256" key="1">
    <source>
        <dbReference type="PROSITE-ProRule" id="PRU00042"/>
    </source>
</evidence>
<name>A0AAN8X1V2_HALRR</name>
<feature type="domain" description="C2H2-type" evidence="3">
    <location>
        <begin position="135"/>
        <end position="161"/>
    </location>
</feature>
<dbReference type="SUPFAM" id="SSF57667">
    <property type="entry name" value="beta-beta-alpha zinc fingers"/>
    <property type="match status" value="1"/>
</dbReference>
<dbReference type="PROSITE" id="PS00028">
    <property type="entry name" value="ZINC_FINGER_C2H2_1"/>
    <property type="match status" value="1"/>
</dbReference>
<keyword evidence="5" id="KW-1185">Reference proteome</keyword>
<dbReference type="EMBL" id="JAXCGZ010014729">
    <property type="protein sequence ID" value="KAK7071399.1"/>
    <property type="molecule type" value="Genomic_DNA"/>
</dbReference>
<organism evidence="4 5">
    <name type="scientific">Halocaridina rubra</name>
    <name type="common">Hawaiian red shrimp</name>
    <dbReference type="NCBI Taxonomy" id="373956"/>
    <lineage>
        <taxon>Eukaryota</taxon>
        <taxon>Metazoa</taxon>
        <taxon>Ecdysozoa</taxon>
        <taxon>Arthropoda</taxon>
        <taxon>Crustacea</taxon>
        <taxon>Multicrustacea</taxon>
        <taxon>Malacostraca</taxon>
        <taxon>Eumalacostraca</taxon>
        <taxon>Eucarida</taxon>
        <taxon>Decapoda</taxon>
        <taxon>Pleocyemata</taxon>
        <taxon>Caridea</taxon>
        <taxon>Atyoidea</taxon>
        <taxon>Atyidae</taxon>
        <taxon>Halocaridina</taxon>
    </lineage>
</organism>
<dbReference type="GO" id="GO:0008270">
    <property type="term" value="F:zinc ion binding"/>
    <property type="evidence" value="ECO:0007669"/>
    <property type="project" value="UniProtKB-KW"/>
</dbReference>
<dbReference type="Pfam" id="PF00096">
    <property type="entry name" value="zf-C2H2"/>
    <property type="match status" value="2"/>
</dbReference>
<feature type="compositionally biased region" description="Low complexity" evidence="2">
    <location>
        <begin position="79"/>
        <end position="90"/>
    </location>
</feature>
<dbReference type="Gene3D" id="3.30.160.60">
    <property type="entry name" value="Classic Zinc Finger"/>
    <property type="match status" value="1"/>
</dbReference>
<dbReference type="InterPro" id="IPR013087">
    <property type="entry name" value="Znf_C2H2_type"/>
</dbReference>
<dbReference type="InterPro" id="IPR036236">
    <property type="entry name" value="Znf_C2H2_sf"/>
</dbReference>
<keyword evidence="1" id="KW-0862">Zinc</keyword>
<protein>
    <recommendedName>
        <fullName evidence="3">C2H2-type domain-containing protein</fullName>
    </recommendedName>
</protein>
<keyword evidence="1" id="KW-0479">Metal-binding</keyword>